<dbReference type="GO" id="GO:0015030">
    <property type="term" value="C:Cajal body"/>
    <property type="evidence" value="ECO:0007669"/>
    <property type="project" value="EnsemblMetazoa"/>
</dbReference>
<evidence type="ECO:0000256" key="8">
    <source>
        <dbReference type="ARBA" id="ARBA00022884"/>
    </source>
</evidence>
<comment type="similarity">
    <text evidence="4">Belongs to the snurportin family.</text>
</comment>
<dbReference type="EMBL" id="CH902618">
    <property type="protein sequence ID" value="KPU78271.1"/>
    <property type="molecule type" value="Genomic_DNA"/>
</dbReference>
<dbReference type="GO" id="GO:0071254">
    <property type="term" value="C:cytoplasmic U snRNP body"/>
    <property type="evidence" value="ECO:0007669"/>
    <property type="project" value="EnsemblMetazoa"/>
</dbReference>
<dbReference type="InterPro" id="IPR047857">
    <property type="entry name" value="Snurportin1_C"/>
</dbReference>
<evidence type="ECO:0000256" key="4">
    <source>
        <dbReference type="ARBA" id="ARBA00007540"/>
    </source>
</evidence>
<dbReference type="PANTHER" id="PTHR13403">
    <property type="entry name" value="SNURPORTIN1 RNUT1 PROTEIN RNA, U TRANSPORTER 1"/>
    <property type="match status" value="1"/>
</dbReference>
<protein>
    <recommendedName>
        <fullName evidence="5">Snurportin-1</fullName>
    </recommendedName>
</protein>
<evidence type="ECO:0000313" key="13">
    <source>
        <dbReference type="Proteomes" id="UP000007801"/>
    </source>
</evidence>
<evidence type="ECO:0000259" key="11">
    <source>
        <dbReference type="Pfam" id="PF21974"/>
    </source>
</evidence>
<comment type="subcellular location">
    <subcellularLocation>
        <location evidence="3">Cytoplasm</location>
    </subcellularLocation>
    <subcellularLocation>
        <location evidence="2">Nucleus</location>
    </subcellularLocation>
</comment>
<evidence type="ECO:0000256" key="1">
    <source>
        <dbReference type="ARBA" id="ARBA00003975"/>
    </source>
</evidence>
<dbReference type="Proteomes" id="UP000007801">
    <property type="component" value="Unassembled WGS sequence"/>
</dbReference>
<dbReference type="GO" id="GO:0030621">
    <property type="term" value="F:U4 snRNA binding"/>
    <property type="evidence" value="ECO:0007669"/>
    <property type="project" value="EnsemblMetazoa"/>
</dbReference>
<sequence length="362" mass="42137">MSAFQDLYKKGMDRGAHQRQRQKDLLRQQKLRRQQDQDGSRSLPETDSEKPSTSHFGKKQRAARRNEFPFRPQLSEWLRDKPEELGEWMLVPCPVGRRCLVVAYNGKTKVYTKAGYCFQEFRSSLPGDVTQMKYQSVLDCVYVEKEETFYVLDAISFGQQELQECEAVFRFYWLRARFEENDFAKIGEHNEKAFVLVDHHDFDNTSAIEEALQKYPLWDGNKPALDGFLFYHKEASYVCGTTPLVCWLFAFMVPAVLGLPVSGNYEAPENYQPSQPLEYMNEFDRKLDEQRSQRRKQKKKKVPSDEAEKEEQASSSMVQDVQDDDDDSDEFASLKSLLDHERRLELGELDMDCEESPSAVSC</sequence>
<comment type="function">
    <text evidence="1">Functions as an U snRNP-specific nuclear import adapter. Involved in the trimethylguanosine (m3G)-cap-dependent nuclear import of U snRNPs. Binds specifically to the terminal m3G-cap U snRNAs.</text>
</comment>
<evidence type="ECO:0000256" key="2">
    <source>
        <dbReference type="ARBA" id="ARBA00004123"/>
    </source>
</evidence>
<dbReference type="GeneID" id="26515361"/>
<feature type="region of interest" description="Disordered" evidence="10">
    <location>
        <begin position="287"/>
        <end position="334"/>
    </location>
</feature>
<dbReference type="CDD" id="cd09232">
    <property type="entry name" value="Snurportin-1_C"/>
    <property type="match status" value="1"/>
</dbReference>
<evidence type="ECO:0000256" key="5">
    <source>
        <dbReference type="ARBA" id="ARBA00016034"/>
    </source>
</evidence>
<dbReference type="SUPFAM" id="SSF56091">
    <property type="entry name" value="DNA ligase/mRNA capping enzyme, catalytic domain"/>
    <property type="match status" value="1"/>
</dbReference>
<evidence type="ECO:0000313" key="12">
    <source>
        <dbReference type="EMBL" id="KPU78271.1"/>
    </source>
</evidence>
<dbReference type="GO" id="GO:0061015">
    <property type="term" value="P:snRNA import into nucleus"/>
    <property type="evidence" value="ECO:0007669"/>
    <property type="project" value="InterPro"/>
</dbReference>
<keyword evidence="13" id="KW-1185">Reference proteome</keyword>
<evidence type="ECO:0000256" key="6">
    <source>
        <dbReference type="ARBA" id="ARBA00022448"/>
    </source>
</evidence>
<feature type="compositionally biased region" description="Basic and acidic residues" evidence="10">
    <location>
        <begin position="302"/>
        <end position="312"/>
    </location>
</feature>
<dbReference type="OrthoDB" id="10003593at2759"/>
<evidence type="ECO:0000256" key="7">
    <source>
        <dbReference type="ARBA" id="ARBA00022490"/>
    </source>
</evidence>
<dbReference type="GO" id="GO:0030619">
    <property type="term" value="F:U1 snRNA binding"/>
    <property type="evidence" value="ECO:0007669"/>
    <property type="project" value="EnsemblMetazoa"/>
</dbReference>
<dbReference type="Pfam" id="PF21974">
    <property type="entry name" value="SPN1_m3Gcap_bd"/>
    <property type="match status" value="1"/>
</dbReference>
<evidence type="ECO:0000256" key="9">
    <source>
        <dbReference type="ARBA" id="ARBA00023242"/>
    </source>
</evidence>
<keyword evidence="6" id="KW-0813">Transport</keyword>
<evidence type="ECO:0000256" key="3">
    <source>
        <dbReference type="ARBA" id="ARBA00004496"/>
    </source>
</evidence>
<gene>
    <name evidence="12" type="primary">Dana\GF27952</name>
    <name evidence="12" type="ORF">GF27952</name>
</gene>
<dbReference type="AlphaFoldDB" id="A0A0P8ZUM1"/>
<feature type="compositionally biased region" description="Basic and acidic residues" evidence="10">
    <location>
        <begin position="7"/>
        <end position="39"/>
    </location>
</feature>
<keyword evidence="9" id="KW-0539">Nucleus</keyword>
<dbReference type="InParanoid" id="A0A0P8ZUM1"/>
<dbReference type="GO" id="GO:0030620">
    <property type="term" value="F:U2 snRNA binding"/>
    <property type="evidence" value="ECO:0007669"/>
    <property type="project" value="EnsemblMetazoa"/>
</dbReference>
<feature type="domain" description="Snurportin-1 m3G cap-binding" evidence="11">
    <location>
        <begin position="74"/>
        <end position="248"/>
    </location>
</feature>
<keyword evidence="7" id="KW-0963">Cytoplasm</keyword>
<dbReference type="STRING" id="7217.A0A0P8ZUM1"/>
<dbReference type="InterPro" id="IPR017336">
    <property type="entry name" value="Snurportin-1"/>
</dbReference>
<organism evidence="12 13">
    <name type="scientific">Drosophila ananassae</name>
    <name type="common">Fruit fly</name>
    <dbReference type="NCBI Taxonomy" id="7217"/>
    <lineage>
        <taxon>Eukaryota</taxon>
        <taxon>Metazoa</taxon>
        <taxon>Ecdysozoa</taxon>
        <taxon>Arthropoda</taxon>
        <taxon>Hexapoda</taxon>
        <taxon>Insecta</taxon>
        <taxon>Pterygota</taxon>
        <taxon>Neoptera</taxon>
        <taxon>Endopterygota</taxon>
        <taxon>Diptera</taxon>
        <taxon>Brachycera</taxon>
        <taxon>Muscomorpha</taxon>
        <taxon>Ephydroidea</taxon>
        <taxon>Drosophilidae</taxon>
        <taxon>Drosophila</taxon>
        <taxon>Sophophora</taxon>
    </lineage>
</organism>
<proteinExistence type="inferred from homology"/>
<evidence type="ECO:0000256" key="10">
    <source>
        <dbReference type="SAM" id="MobiDB-lite"/>
    </source>
</evidence>
<dbReference type="SMR" id="A0A0P8ZUM1"/>
<dbReference type="Gene3D" id="3.30.470.30">
    <property type="entry name" value="DNA ligase/mRNA capping enzyme"/>
    <property type="match status" value="1"/>
</dbReference>
<dbReference type="FunCoup" id="A0A0P8ZUM1">
    <property type="interactions" value="913"/>
</dbReference>
<keyword evidence="8" id="KW-0694">RNA-binding</keyword>
<dbReference type="KEGG" id="dan:26515361"/>
<feature type="compositionally biased region" description="Acidic residues" evidence="10">
    <location>
        <begin position="321"/>
        <end position="330"/>
    </location>
</feature>
<dbReference type="PANTHER" id="PTHR13403:SF6">
    <property type="entry name" value="SNURPORTIN-1"/>
    <property type="match status" value="1"/>
</dbReference>
<dbReference type="CTD" id="7354429"/>
<name>A0A0P8ZUM1_DROAN</name>
<feature type="region of interest" description="Disordered" evidence="10">
    <location>
        <begin position="1"/>
        <end position="63"/>
    </location>
</feature>
<accession>A0A0P8ZUM1</accession>
<reference evidence="12 13" key="1">
    <citation type="journal article" date="2007" name="Nature">
        <title>Evolution of genes and genomes on the Drosophila phylogeny.</title>
        <authorList>
            <consortium name="Drosophila 12 Genomes Consortium"/>
            <person name="Clark A.G."/>
            <person name="Eisen M.B."/>
            <person name="Smith D.R."/>
            <person name="Bergman C.M."/>
            <person name="Oliver B."/>
            <person name="Markow T.A."/>
            <person name="Kaufman T.C."/>
            <person name="Kellis M."/>
            <person name="Gelbart W."/>
            <person name="Iyer V.N."/>
            <person name="Pollard D.A."/>
            <person name="Sackton T.B."/>
            <person name="Larracuente A.M."/>
            <person name="Singh N.D."/>
            <person name="Abad J.P."/>
            <person name="Abt D.N."/>
            <person name="Adryan B."/>
            <person name="Aguade M."/>
            <person name="Akashi H."/>
            <person name="Anderson W.W."/>
            <person name="Aquadro C.F."/>
            <person name="Ardell D.H."/>
            <person name="Arguello R."/>
            <person name="Artieri C.G."/>
            <person name="Barbash D.A."/>
            <person name="Barker D."/>
            <person name="Barsanti P."/>
            <person name="Batterham P."/>
            <person name="Batzoglou S."/>
            <person name="Begun D."/>
            <person name="Bhutkar A."/>
            <person name="Blanco E."/>
            <person name="Bosak S.A."/>
            <person name="Bradley R.K."/>
            <person name="Brand A.D."/>
            <person name="Brent M.R."/>
            <person name="Brooks A.N."/>
            <person name="Brown R.H."/>
            <person name="Butlin R.K."/>
            <person name="Caggese C."/>
            <person name="Calvi B.R."/>
            <person name="Bernardo de Carvalho A."/>
            <person name="Caspi A."/>
            <person name="Castrezana S."/>
            <person name="Celniker S.E."/>
            <person name="Chang J.L."/>
            <person name="Chapple C."/>
            <person name="Chatterji S."/>
            <person name="Chinwalla A."/>
            <person name="Civetta A."/>
            <person name="Clifton S.W."/>
            <person name="Comeron J.M."/>
            <person name="Costello J.C."/>
            <person name="Coyne J.A."/>
            <person name="Daub J."/>
            <person name="David R.G."/>
            <person name="Delcher A.L."/>
            <person name="Delehaunty K."/>
            <person name="Do C.B."/>
            <person name="Ebling H."/>
            <person name="Edwards K."/>
            <person name="Eickbush T."/>
            <person name="Evans J.D."/>
            <person name="Filipski A."/>
            <person name="Findeiss S."/>
            <person name="Freyhult E."/>
            <person name="Fulton L."/>
            <person name="Fulton R."/>
            <person name="Garcia A.C."/>
            <person name="Gardiner A."/>
            <person name="Garfield D.A."/>
            <person name="Garvin B.E."/>
            <person name="Gibson G."/>
            <person name="Gilbert D."/>
            <person name="Gnerre S."/>
            <person name="Godfrey J."/>
            <person name="Good R."/>
            <person name="Gotea V."/>
            <person name="Gravely B."/>
            <person name="Greenberg A.J."/>
            <person name="Griffiths-Jones S."/>
            <person name="Gross S."/>
            <person name="Guigo R."/>
            <person name="Gustafson E.A."/>
            <person name="Haerty W."/>
            <person name="Hahn M.W."/>
            <person name="Halligan D.L."/>
            <person name="Halpern A.L."/>
            <person name="Halter G.M."/>
            <person name="Han M.V."/>
            <person name="Heger A."/>
            <person name="Hillier L."/>
            <person name="Hinrichs A.S."/>
            <person name="Holmes I."/>
            <person name="Hoskins R.A."/>
            <person name="Hubisz M.J."/>
            <person name="Hultmark D."/>
            <person name="Huntley M.A."/>
            <person name="Jaffe D.B."/>
            <person name="Jagadeeshan S."/>
            <person name="Jeck W.R."/>
            <person name="Johnson J."/>
            <person name="Jones C.D."/>
            <person name="Jordan W.C."/>
            <person name="Karpen G.H."/>
            <person name="Kataoka E."/>
            <person name="Keightley P.D."/>
            <person name="Kheradpour P."/>
            <person name="Kirkness E.F."/>
            <person name="Koerich L.B."/>
            <person name="Kristiansen K."/>
            <person name="Kudrna D."/>
            <person name="Kulathinal R.J."/>
            <person name="Kumar S."/>
            <person name="Kwok R."/>
            <person name="Lander E."/>
            <person name="Langley C.H."/>
            <person name="Lapoint R."/>
            <person name="Lazzaro B.P."/>
            <person name="Lee S.J."/>
            <person name="Levesque L."/>
            <person name="Li R."/>
            <person name="Lin C.F."/>
            <person name="Lin M.F."/>
            <person name="Lindblad-Toh K."/>
            <person name="Llopart A."/>
            <person name="Long M."/>
            <person name="Low L."/>
            <person name="Lozovsky E."/>
            <person name="Lu J."/>
            <person name="Luo M."/>
            <person name="Machado C.A."/>
            <person name="Makalowski W."/>
            <person name="Marzo M."/>
            <person name="Matsuda M."/>
            <person name="Matzkin L."/>
            <person name="McAllister B."/>
            <person name="McBride C.S."/>
            <person name="McKernan B."/>
            <person name="McKernan K."/>
            <person name="Mendez-Lago M."/>
            <person name="Minx P."/>
            <person name="Mollenhauer M.U."/>
            <person name="Montooth K."/>
            <person name="Mount S.M."/>
            <person name="Mu X."/>
            <person name="Myers E."/>
            <person name="Negre B."/>
            <person name="Newfeld S."/>
            <person name="Nielsen R."/>
            <person name="Noor M.A."/>
            <person name="O'Grady P."/>
            <person name="Pachter L."/>
            <person name="Papaceit M."/>
            <person name="Parisi M.J."/>
            <person name="Parisi M."/>
            <person name="Parts L."/>
            <person name="Pedersen J.S."/>
            <person name="Pesole G."/>
            <person name="Phillippy A.M."/>
            <person name="Ponting C.P."/>
            <person name="Pop M."/>
            <person name="Porcelli D."/>
            <person name="Powell J.R."/>
            <person name="Prohaska S."/>
            <person name="Pruitt K."/>
            <person name="Puig M."/>
            <person name="Quesneville H."/>
            <person name="Ram K.R."/>
            <person name="Rand D."/>
            <person name="Rasmussen M.D."/>
            <person name="Reed L.K."/>
            <person name="Reenan R."/>
            <person name="Reily A."/>
            <person name="Remington K.A."/>
            <person name="Rieger T.T."/>
            <person name="Ritchie M.G."/>
            <person name="Robin C."/>
            <person name="Rogers Y.H."/>
            <person name="Rohde C."/>
            <person name="Rozas J."/>
            <person name="Rubenfield M.J."/>
            <person name="Ruiz A."/>
            <person name="Russo S."/>
            <person name="Salzberg S.L."/>
            <person name="Sanchez-Gracia A."/>
            <person name="Saranga D.J."/>
            <person name="Sato H."/>
            <person name="Schaeffer S.W."/>
            <person name="Schatz M.C."/>
            <person name="Schlenke T."/>
            <person name="Schwartz R."/>
            <person name="Segarra C."/>
            <person name="Singh R.S."/>
            <person name="Sirot L."/>
            <person name="Sirota M."/>
            <person name="Sisneros N.B."/>
            <person name="Smith C.D."/>
            <person name="Smith T.F."/>
            <person name="Spieth J."/>
            <person name="Stage D.E."/>
            <person name="Stark A."/>
            <person name="Stephan W."/>
            <person name="Strausberg R.L."/>
            <person name="Strempel S."/>
            <person name="Sturgill D."/>
            <person name="Sutton G."/>
            <person name="Sutton G.G."/>
            <person name="Tao W."/>
            <person name="Teichmann S."/>
            <person name="Tobari Y.N."/>
            <person name="Tomimura Y."/>
            <person name="Tsolas J.M."/>
            <person name="Valente V.L."/>
            <person name="Venter E."/>
            <person name="Venter J.C."/>
            <person name="Vicario S."/>
            <person name="Vieira F.G."/>
            <person name="Vilella A.J."/>
            <person name="Villasante A."/>
            <person name="Walenz B."/>
            <person name="Wang J."/>
            <person name="Wasserman M."/>
            <person name="Watts T."/>
            <person name="Wilson D."/>
            <person name="Wilson R.K."/>
            <person name="Wing R.A."/>
            <person name="Wolfner M.F."/>
            <person name="Wong A."/>
            <person name="Wong G.K."/>
            <person name="Wu C.I."/>
            <person name="Wu G."/>
            <person name="Yamamoto D."/>
            <person name="Yang H.P."/>
            <person name="Yang S.P."/>
            <person name="Yorke J.A."/>
            <person name="Yoshida K."/>
            <person name="Zdobnov E."/>
            <person name="Zhang P."/>
            <person name="Zhang Y."/>
            <person name="Zimin A.V."/>
            <person name="Baldwin J."/>
            <person name="Abdouelleil A."/>
            <person name="Abdulkadir J."/>
            <person name="Abebe A."/>
            <person name="Abera B."/>
            <person name="Abreu J."/>
            <person name="Acer S.C."/>
            <person name="Aftuck L."/>
            <person name="Alexander A."/>
            <person name="An P."/>
            <person name="Anderson E."/>
            <person name="Anderson S."/>
            <person name="Arachi H."/>
            <person name="Azer M."/>
            <person name="Bachantsang P."/>
            <person name="Barry A."/>
            <person name="Bayul T."/>
            <person name="Berlin A."/>
            <person name="Bessette D."/>
            <person name="Bloom T."/>
            <person name="Blye J."/>
            <person name="Boguslavskiy L."/>
            <person name="Bonnet C."/>
            <person name="Boukhgalter B."/>
            <person name="Bourzgui I."/>
            <person name="Brown A."/>
            <person name="Cahill P."/>
            <person name="Channer S."/>
            <person name="Cheshatsang Y."/>
            <person name="Chuda L."/>
            <person name="Citroen M."/>
            <person name="Collymore A."/>
            <person name="Cooke P."/>
            <person name="Costello M."/>
            <person name="D'Aco K."/>
            <person name="Daza R."/>
            <person name="De Haan G."/>
            <person name="DeGray S."/>
            <person name="DeMaso C."/>
            <person name="Dhargay N."/>
            <person name="Dooley K."/>
            <person name="Dooley E."/>
            <person name="Doricent M."/>
            <person name="Dorje P."/>
            <person name="Dorjee K."/>
            <person name="Dupes A."/>
            <person name="Elong R."/>
            <person name="Falk J."/>
            <person name="Farina A."/>
            <person name="Faro S."/>
            <person name="Ferguson D."/>
            <person name="Fisher S."/>
            <person name="Foley C.D."/>
            <person name="Franke A."/>
            <person name="Friedrich D."/>
            <person name="Gadbois L."/>
            <person name="Gearin G."/>
            <person name="Gearin C.R."/>
            <person name="Giannoukos G."/>
            <person name="Goode T."/>
            <person name="Graham J."/>
            <person name="Grandbois E."/>
            <person name="Grewal S."/>
            <person name="Gyaltsen K."/>
            <person name="Hafez N."/>
            <person name="Hagos B."/>
            <person name="Hall J."/>
            <person name="Henson C."/>
            <person name="Hollinger A."/>
            <person name="Honan T."/>
            <person name="Huard M.D."/>
            <person name="Hughes L."/>
            <person name="Hurhula B."/>
            <person name="Husby M.E."/>
            <person name="Kamat A."/>
            <person name="Kanga B."/>
            <person name="Kashin S."/>
            <person name="Khazanovich D."/>
            <person name="Kisner P."/>
            <person name="Lance K."/>
            <person name="Lara M."/>
            <person name="Lee W."/>
            <person name="Lennon N."/>
            <person name="Letendre F."/>
            <person name="LeVine R."/>
            <person name="Lipovsky A."/>
            <person name="Liu X."/>
            <person name="Liu J."/>
            <person name="Liu S."/>
            <person name="Lokyitsang T."/>
            <person name="Lokyitsang Y."/>
            <person name="Lubonja R."/>
            <person name="Lui A."/>
            <person name="MacDonald P."/>
            <person name="Magnisalis V."/>
            <person name="Maru K."/>
            <person name="Matthews C."/>
            <person name="McCusker W."/>
            <person name="McDonough S."/>
            <person name="Mehta T."/>
            <person name="Meldrim J."/>
            <person name="Meneus L."/>
            <person name="Mihai O."/>
            <person name="Mihalev A."/>
            <person name="Mihova T."/>
            <person name="Mittelman R."/>
            <person name="Mlenga V."/>
            <person name="Montmayeur A."/>
            <person name="Mulrain L."/>
            <person name="Navidi A."/>
            <person name="Naylor J."/>
            <person name="Negash T."/>
            <person name="Nguyen T."/>
            <person name="Nguyen N."/>
            <person name="Nicol R."/>
            <person name="Norbu C."/>
            <person name="Norbu N."/>
            <person name="Novod N."/>
            <person name="O'Neill B."/>
            <person name="Osman S."/>
            <person name="Markiewicz E."/>
            <person name="Oyono O.L."/>
            <person name="Patti C."/>
            <person name="Phunkhang P."/>
            <person name="Pierre F."/>
            <person name="Priest M."/>
            <person name="Raghuraman S."/>
            <person name="Rege F."/>
            <person name="Reyes R."/>
            <person name="Rise C."/>
            <person name="Rogov P."/>
            <person name="Ross K."/>
            <person name="Ryan E."/>
            <person name="Settipalli S."/>
            <person name="Shea T."/>
            <person name="Sherpa N."/>
            <person name="Shi L."/>
            <person name="Shih D."/>
            <person name="Sparrow T."/>
            <person name="Spaulding J."/>
            <person name="Stalker J."/>
            <person name="Stange-Thomann N."/>
            <person name="Stavropoulos S."/>
            <person name="Stone C."/>
            <person name="Strader C."/>
            <person name="Tesfaye S."/>
            <person name="Thomson T."/>
            <person name="Thoulutsang Y."/>
            <person name="Thoulutsang D."/>
            <person name="Topham K."/>
            <person name="Topping I."/>
            <person name="Tsamla T."/>
            <person name="Vassiliev H."/>
            <person name="Vo A."/>
            <person name="Wangchuk T."/>
            <person name="Wangdi T."/>
            <person name="Weiand M."/>
            <person name="Wilkinson J."/>
            <person name="Wilson A."/>
            <person name="Yadav S."/>
            <person name="Young G."/>
            <person name="Yu Q."/>
            <person name="Zembek L."/>
            <person name="Zhong D."/>
            <person name="Zimmer A."/>
            <person name="Zwirko Z."/>
            <person name="Jaffe D.B."/>
            <person name="Alvarez P."/>
            <person name="Brockman W."/>
            <person name="Butler J."/>
            <person name="Chin C."/>
            <person name="Gnerre S."/>
            <person name="Grabherr M."/>
            <person name="Kleber M."/>
            <person name="Mauceli E."/>
            <person name="MacCallum I."/>
        </authorList>
    </citation>
    <scope>NUCLEOTIDE SEQUENCE [LARGE SCALE GENOMIC DNA]</scope>
    <source>
        <strain evidence="13">Tucson 14024-0371.13</strain>
    </source>
</reference>